<dbReference type="RefSeq" id="WP_229759291.1">
    <property type="nucleotide sequence ID" value="NZ_AP019860.1"/>
</dbReference>
<feature type="compositionally biased region" description="Basic residues" evidence="1">
    <location>
        <begin position="103"/>
        <end position="157"/>
    </location>
</feature>
<reference evidence="3 4" key="1">
    <citation type="submission" date="2019-08" db="EMBL/GenBank/DDBJ databases">
        <title>Complete genome sequence of Candidatus Uab amorphum.</title>
        <authorList>
            <person name="Shiratori T."/>
            <person name="Suzuki S."/>
            <person name="Kakizawa Y."/>
            <person name="Ishida K."/>
        </authorList>
    </citation>
    <scope>NUCLEOTIDE SEQUENCE [LARGE SCALE GENOMIC DNA]</scope>
    <source>
        <strain evidence="3 4">SRT547</strain>
    </source>
</reference>
<keyword evidence="4" id="KW-1185">Reference proteome</keyword>
<sequence>MKKIILVLVLSTLCFGYAQQNSGKVTEVDGNIHFYGDRYIVKGVGDDYGKWFVLLESPLLEKLSKSIDLFSRYKIKGKIYMFNDTKYLLPTTLKTQKAQHSSKISKNKAKNKKSTGKSKGKSKKAKKKSRTKKGKKKTKKKRKSKKSMKKKTKKQRKKESEYLEDLD</sequence>
<dbReference type="EMBL" id="AP019860">
    <property type="protein sequence ID" value="BBM85938.1"/>
    <property type="molecule type" value="Genomic_DNA"/>
</dbReference>
<organism evidence="3 4">
    <name type="scientific">Uabimicrobium amorphum</name>
    <dbReference type="NCBI Taxonomy" id="2596890"/>
    <lineage>
        <taxon>Bacteria</taxon>
        <taxon>Pseudomonadati</taxon>
        <taxon>Planctomycetota</taxon>
        <taxon>Candidatus Uabimicrobiia</taxon>
        <taxon>Candidatus Uabimicrobiales</taxon>
        <taxon>Candidatus Uabimicrobiaceae</taxon>
        <taxon>Candidatus Uabimicrobium</taxon>
    </lineage>
</organism>
<evidence type="ECO:0000256" key="1">
    <source>
        <dbReference type="SAM" id="MobiDB-lite"/>
    </source>
</evidence>
<evidence type="ECO:0000313" key="3">
    <source>
        <dbReference type="EMBL" id="BBM85938.1"/>
    </source>
</evidence>
<feature type="signal peptide" evidence="2">
    <location>
        <begin position="1"/>
        <end position="18"/>
    </location>
</feature>
<gene>
    <name evidence="3" type="ORF">UABAM_04324</name>
</gene>
<dbReference type="AlphaFoldDB" id="A0A5S9IPY5"/>
<proteinExistence type="predicted"/>
<feature type="chain" id="PRO_5024847473" evidence="2">
    <location>
        <begin position="19"/>
        <end position="167"/>
    </location>
</feature>
<keyword evidence="2" id="KW-0732">Signal</keyword>
<feature type="region of interest" description="Disordered" evidence="1">
    <location>
        <begin position="94"/>
        <end position="167"/>
    </location>
</feature>
<dbReference type="Proteomes" id="UP000326354">
    <property type="component" value="Chromosome"/>
</dbReference>
<evidence type="ECO:0000313" key="4">
    <source>
        <dbReference type="Proteomes" id="UP000326354"/>
    </source>
</evidence>
<accession>A0A5S9IPY5</accession>
<evidence type="ECO:0000256" key="2">
    <source>
        <dbReference type="SAM" id="SignalP"/>
    </source>
</evidence>
<protein>
    <submittedName>
        <fullName evidence="3">Uncharacterized protein</fullName>
    </submittedName>
</protein>
<dbReference type="KEGG" id="uam:UABAM_04324"/>
<name>A0A5S9IPY5_UABAM</name>